<dbReference type="InterPro" id="IPR021932">
    <property type="entry name" value="DUF3545"/>
</dbReference>
<keyword evidence="2" id="KW-1185">Reference proteome</keyword>
<comment type="caution">
    <text evidence="1">The sequence shown here is derived from an EMBL/GenBank/DDBJ whole genome shotgun (WGS) entry which is preliminary data.</text>
</comment>
<dbReference type="EMBL" id="RJVQ01000004">
    <property type="protein sequence ID" value="RQW63002.1"/>
    <property type="molecule type" value="Genomic_DNA"/>
</dbReference>
<proteinExistence type="predicted"/>
<reference evidence="1 2" key="1">
    <citation type="submission" date="2018-11" db="EMBL/GenBank/DDBJ databases">
        <title>Vibrio LJC006 sp. nov., isolated from seawater during the bloom of the enteromorpha.</title>
        <authorList>
            <person name="Liang J."/>
        </authorList>
    </citation>
    <scope>NUCLEOTIDE SEQUENCE [LARGE SCALE GENOMIC DNA]</scope>
    <source>
        <strain evidence="1 2">LJC006</strain>
    </source>
</reference>
<dbReference type="RefSeq" id="WP_124937400.1">
    <property type="nucleotide sequence ID" value="NZ_RJVQ01000004.1"/>
</dbReference>
<evidence type="ECO:0000313" key="2">
    <source>
        <dbReference type="Proteomes" id="UP000281112"/>
    </source>
</evidence>
<gene>
    <name evidence="1" type="ORF">EES38_11845</name>
</gene>
<name>A0A3N9U109_9VIBR</name>
<accession>A0A3N9U109</accession>
<protein>
    <submittedName>
        <fullName evidence="1">DUF3545 family protein</fullName>
    </submittedName>
</protein>
<dbReference type="Pfam" id="PF12065">
    <property type="entry name" value="DUF3545"/>
    <property type="match status" value="1"/>
</dbReference>
<dbReference type="AlphaFoldDB" id="A0A3N9U109"/>
<sequence length="59" mass="7304">MDDLHLVELLEKEINKIRAQRSKPSKRMWREIEEIRDRRRLEQELLEMDVCLDIDDLKI</sequence>
<dbReference type="Proteomes" id="UP000281112">
    <property type="component" value="Unassembled WGS sequence"/>
</dbReference>
<evidence type="ECO:0000313" key="1">
    <source>
        <dbReference type="EMBL" id="RQW63002.1"/>
    </source>
</evidence>
<organism evidence="1 2">
    <name type="scientific">Vibrio viridaestus</name>
    <dbReference type="NCBI Taxonomy" id="2487322"/>
    <lineage>
        <taxon>Bacteria</taxon>
        <taxon>Pseudomonadati</taxon>
        <taxon>Pseudomonadota</taxon>
        <taxon>Gammaproteobacteria</taxon>
        <taxon>Vibrionales</taxon>
        <taxon>Vibrionaceae</taxon>
        <taxon>Vibrio</taxon>
    </lineage>
</organism>